<accession>A0A8J5G3K3</accession>
<dbReference type="InterPro" id="IPR041988">
    <property type="entry name" value="Ribosomal_uL24_KOW"/>
</dbReference>
<gene>
    <name evidence="5" type="ORF">ZIOFF_040233</name>
</gene>
<dbReference type="InterPro" id="IPR005825">
    <property type="entry name" value="Ribosomal_uL24_CS"/>
</dbReference>
<dbReference type="InterPro" id="IPR005756">
    <property type="entry name" value="Ribosomal_uL24_euk/arc"/>
</dbReference>
<dbReference type="PROSITE" id="PS01108">
    <property type="entry name" value="RIBOSOMAL_L24"/>
    <property type="match status" value="1"/>
</dbReference>
<keyword evidence="3" id="KW-0687">Ribonucleoprotein</keyword>
<dbReference type="SMART" id="SM00739">
    <property type="entry name" value="KOW"/>
    <property type="match status" value="1"/>
</dbReference>
<dbReference type="SUPFAM" id="SSF50104">
    <property type="entry name" value="Translation proteins SH3-like domain"/>
    <property type="match status" value="1"/>
</dbReference>
<proteinExistence type="inferred from homology"/>
<dbReference type="GO" id="GO:0015934">
    <property type="term" value="C:large ribosomal subunit"/>
    <property type="evidence" value="ECO:0007669"/>
    <property type="project" value="InterPro"/>
</dbReference>
<dbReference type="Gene3D" id="2.30.30.30">
    <property type="match status" value="1"/>
</dbReference>
<dbReference type="GO" id="GO:0003735">
    <property type="term" value="F:structural constituent of ribosome"/>
    <property type="evidence" value="ECO:0007669"/>
    <property type="project" value="InterPro"/>
</dbReference>
<dbReference type="AlphaFoldDB" id="A0A8J5G3K3"/>
<evidence type="ECO:0000256" key="3">
    <source>
        <dbReference type="ARBA" id="ARBA00023274"/>
    </source>
</evidence>
<dbReference type="PANTHER" id="PTHR11143">
    <property type="entry name" value="60S RIBOSOMAL PROTEIN L26 FAMILY MEMBER"/>
    <property type="match status" value="1"/>
</dbReference>
<dbReference type="NCBIfam" id="TIGR01080">
    <property type="entry name" value="rplX_A_E"/>
    <property type="match status" value="1"/>
</dbReference>
<keyword evidence="6" id="KW-1185">Reference proteome</keyword>
<evidence type="ECO:0000256" key="1">
    <source>
        <dbReference type="ARBA" id="ARBA00010618"/>
    </source>
</evidence>
<dbReference type="InterPro" id="IPR005824">
    <property type="entry name" value="KOW"/>
</dbReference>
<organism evidence="5 6">
    <name type="scientific">Zingiber officinale</name>
    <name type="common">Ginger</name>
    <name type="synonym">Amomum zingiber</name>
    <dbReference type="NCBI Taxonomy" id="94328"/>
    <lineage>
        <taxon>Eukaryota</taxon>
        <taxon>Viridiplantae</taxon>
        <taxon>Streptophyta</taxon>
        <taxon>Embryophyta</taxon>
        <taxon>Tracheophyta</taxon>
        <taxon>Spermatophyta</taxon>
        <taxon>Magnoliopsida</taxon>
        <taxon>Liliopsida</taxon>
        <taxon>Zingiberales</taxon>
        <taxon>Zingiberaceae</taxon>
        <taxon>Zingiber</taxon>
    </lineage>
</organism>
<reference evidence="5 6" key="1">
    <citation type="submission" date="2020-08" db="EMBL/GenBank/DDBJ databases">
        <title>Plant Genome Project.</title>
        <authorList>
            <person name="Zhang R.-G."/>
        </authorList>
    </citation>
    <scope>NUCLEOTIDE SEQUENCE [LARGE SCALE GENOMIC DNA]</scope>
    <source>
        <tissue evidence="5">Rhizome</tissue>
    </source>
</reference>
<evidence type="ECO:0000256" key="2">
    <source>
        <dbReference type="ARBA" id="ARBA00022980"/>
    </source>
</evidence>
<dbReference type="Pfam" id="PF16906">
    <property type="entry name" value="Ribosomal_L26"/>
    <property type="match status" value="1"/>
</dbReference>
<dbReference type="FunFam" id="2.30.30.30:FF:000009">
    <property type="entry name" value="60S ribosomal protein L26"/>
    <property type="match status" value="1"/>
</dbReference>
<feature type="domain" description="KOW" evidence="4">
    <location>
        <begin position="52"/>
        <end position="79"/>
    </location>
</feature>
<dbReference type="Proteomes" id="UP000734854">
    <property type="component" value="Unassembled WGS sequence"/>
</dbReference>
<protein>
    <recommendedName>
        <fullName evidence="4">KOW domain-containing protein</fullName>
    </recommendedName>
</protein>
<dbReference type="CDD" id="cd06089">
    <property type="entry name" value="KOW_RPL26"/>
    <property type="match status" value="1"/>
</dbReference>
<evidence type="ECO:0000313" key="6">
    <source>
        <dbReference type="Proteomes" id="UP000734854"/>
    </source>
</evidence>
<sequence length="156" mass="17165">MEIQKKLRSAGTKSKGITTEVEIAPAGSAGRRIFRPPLSTDLRSKSIVRSVPVRKDDEVQVVRGTYKGREGKVVQVYRRKWVIQVERITQEKVNGSTVNVGINPSKVIIAAKLKLDKDRKALLDRKARDRAADKAKGKFTAAEVAAGEAASLQEID</sequence>
<name>A0A8J5G3K3_ZINOF</name>
<dbReference type="GO" id="GO:0003723">
    <property type="term" value="F:RNA binding"/>
    <property type="evidence" value="ECO:0007669"/>
    <property type="project" value="InterPro"/>
</dbReference>
<dbReference type="InterPro" id="IPR014722">
    <property type="entry name" value="Rib_uL2_dom2"/>
</dbReference>
<evidence type="ECO:0000259" key="4">
    <source>
        <dbReference type="SMART" id="SM00739"/>
    </source>
</evidence>
<dbReference type="EMBL" id="JACMSC010000011">
    <property type="protein sequence ID" value="KAG6500388.1"/>
    <property type="molecule type" value="Genomic_DNA"/>
</dbReference>
<dbReference type="GO" id="GO:0006412">
    <property type="term" value="P:translation"/>
    <property type="evidence" value="ECO:0007669"/>
    <property type="project" value="InterPro"/>
</dbReference>
<dbReference type="Pfam" id="PF00467">
    <property type="entry name" value="KOW"/>
    <property type="match status" value="1"/>
</dbReference>
<dbReference type="InterPro" id="IPR008991">
    <property type="entry name" value="Translation_prot_SH3-like_sf"/>
</dbReference>
<comment type="similarity">
    <text evidence="1">Belongs to the universal ribosomal protein uL24 family.</text>
</comment>
<keyword evidence="2" id="KW-0689">Ribosomal protein</keyword>
<evidence type="ECO:0000313" key="5">
    <source>
        <dbReference type="EMBL" id="KAG6500388.1"/>
    </source>
</evidence>
<comment type="caution">
    <text evidence="5">The sequence shown here is derived from an EMBL/GenBank/DDBJ whole genome shotgun (WGS) entry which is preliminary data.</text>
</comment>